<dbReference type="Proteomes" id="UP000095287">
    <property type="component" value="Unplaced"/>
</dbReference>
<dbReference type="Pfam" id="PF02845">
    <property type="entry name" value="CUE"/>
    <property type="match status" value="1"/>
</dbReference>
<dbReference type="Gene3D" id="2.60.40.150">
    <property type="entry name" value="C2 domain"/>
    <property type="match status" value="1"/>
</dbReference>
<evidence type="ECO:0000256" key="5">
    <source>
        <dbReference type="ARBA" id="ARBA00022737"/>
    </source>
</evidence>
<dbReference type="InterPro" id="IPR000008">
    <property type="entry name" value="C2_dom"/>
</dbReference>
<evidence type="ECO:0000256" key="3">
    <source>
        <dbReference type="ARBA" id="ARBA00022490"/>
    </source>
</evidence>
<proteinExistence type="inferred from homology"/>
<dbReference type="FunFam" id="1.10.8.10:FF:000036">
    <property type="entry name" value="Toll-interacting protein-like Protein"/>
    <property type="match status" value="1"/>
</dbReference>
<dbReference type="GO" id="GO:0006914">
    <property type="term" value="P:autophagy"/>
    <property type="evidence" value="ECO:0007669"/>
    <property type="project" value="UniProtKB-KW"/>
</dbReference>
<dbReference type="GO" id="GO:0043130">
    <property type="term" value="F:ubiquitin binding"/>
    <property type="evidence" value="ECO:0007669"/>
    <property type="project" value="InterPro"/>
</dbReference>
<dbReference type="FunFam" id="2.60.40.150:FF:000214">
    <property type="entry name" value="Toll-interacting protein"/>
    <property type="match status" value="1"/>
</dbReference>
<keyword evidence="7" id="KW-0072">Autophagy</keyword>
<evidence type="ECO:0000256" key="6">
    <source>
        <dbReference type="ARBA" id="ARBA00022859"/>
    </source>
</evidence>
<dbReference type="Gene3D" id="1.10.8.10">
    <property type="entry name" value="DNA helicase RuvA subunit, C-terminal domain"/>
    <property type="match status" value="1"/>
</dbReference>
<keyword evidence="8" id="KW-0395">Inflammatory response</keyword>
<dbReference type="InterPro" id="IPR041799">
    <property type="entry name" value="TOLIP_CUE"/>
</dbReference>
<evidence type="ECO:0000259" key="9">
    <source>
        <dbReference type="PROSITE" id="PS50004"/>
    </source>
</evidence>
<dbReference type="SUPFAM" id="SSF49562">
    <property type="entry name" value="C2 domain (Calcium/lipid-binding domain, CaLB)"/>
    <property type="match status" value="1"/>
</dbReference>
<dbReference type="SUPFAM" id="SSF46934">
    <property type="entry name" value="UBA-like"/>
    <property type="match status" value="1"/>
</dbReference>
<name>A0A1I7ZSJ4_9BILA</name>
<reference evidence="12" key="1">
    <citation type="submission" date="2016-11" db="UniProtKB">
        <authorList>
            <consortium name="WormBaseParasite"/>
        </authorList>
    </citation>
    <scope>IDENTIFICATION</scope>
</reference>
<evidence type="ECO:0000256" key="2">
    <source>
        <dbReference type="ARBA" id="ARBA00009278"/>
    </source>
</evidence>
<dbReference type="PROSITE" id="PS50004">
    <property type="entry name" value="C2"/>
    <property type="match status" value="1"/>
</dbReference>
<dbReference type="PROSITE" id="PS51140">
    <property type="entry name" value="CUE"/>
    <property type="match status" value="1"/>
</dbReference>
<dbReference type="GO" id="GO:0006511">
    <property type="term" value="P:ubiquitin-dependent protein catabolic process"/>
    <property type="evidence" value="ECO:0007669"/>
    <property type="project" value="TreeGrafter"/>
</dbReference>
<dbReference type="InterPro" id="IPR009060">
    <property type="entry name" value="UBA-like_sf"/>
</dbReference>
<dbReference type="PANTHER" id="PTHR16461:SF5">
    <property type="entry name" value="TOLL-INTERACTING PROTEIN"/>
    <property type="match status" value="1"/>
</dbReference>
<feature type="domain" description="CUE" evidence="10">
    <location>
        <begin position="245"/>
        <end position="288"/>
    </location>
</feature>
<keyword evidence="5" id="KW-0677">Repeat</keyword>
<dbReference type="InterPro" id="IPR003892">
    <property type="entry name" value="CUE"/>
</dbReference>
<dbReference type="CDD" id="cd14363">
    <property type="entry name" value="CUE_TOLIP"/>
    <property type="match status" value="1"/>
</dbReference>
<evidence type="ECO:0000259" key="10">
    <source>
        <dbReference type="PROSITE" id="PS51140"/>
    </source>
</evidence>
<dbReference type="InterPro" id="IPR037301">
    <property type="entry name" value="Tollip_C2"/>
</dbReference>
<evidence type="ECO:0000256" key="7">
    <source>
        <dbReference type="ARBA" id="ARBA00023006"/>
    </source>
</evidence>
<keyword evidence="3" id="KW-0963">Cytoplasm</keyword>
<protein>
    <submittedName>
        <fullName evidence="12">CUE domain-containing protein</fullName>
    </submittedName>
</protein>
<accession>A0A1I7ZSJ4</accession>
<dbReference type="AlphaFoldDB" id="A0A1I7ZSJ4"/>
<keyword evidence="11" id="KW-1185">Reference proteome</keyword>
<dbReference type="SMART" id="SM00546">
    <property type="entry name" value="CUE"/>
    <property type="match status" value="1"/>
</dbReference>
<organism evidence="11 12">
    <name type="scientific">Steinernema glaseri</name>
    <dbReference type="NCBI Taxonomy" id="37863"/>
    <lineage>
        <taxon>Eukaryota</taxon>
        <taxon>Metazoa</taxon>
        <taxon>Ecdysozoa</taxon>
        <taxon>Nematoda</taxon>
        <taxon>Chromadorea</taxon>
        <taxon>Rhabditida</taxon>
        <taxon>Tylenchina</taxon>
        <taxon>Panagrolaimomorpha</taxon>
        <taxon>Strongyloidoidea</taxon>
        <taxon>Steinernematidae</taxon>
        <taxon>Steinernema</taxon>
    </lineage>
</organism>
<feature type="domain" description="C2" evidence="9">
    <location>
        <begin position="76"/>
        <end position="194"/>
    </location>
</feature>
<dbReference type="CDD" id="cd04016">
    <property type="entry name" value="C2_Tollip"/>
    <property type="match status" value="1"/>
</dbReference>
<dbReference type="Pfam" id="PF00168">
    <property type="entry name" value="C2"/>
    <property type="match status" value="1"/>
</dbReference>
<comment type="subcellular location">
    <subcellularLocation>
        <location evidence="1">Cytoplasm</location>
    </subcellularLocation>
</comment>
<sequence length="288" mass="31184">MSDSGPGPSSGATLMAGPLPPKKVPLNIVEMKKKVLLGDLPADFLRLTVPQQQGQPAPGQQPAQQHVVATGFDPTTGGLSAMESFYTFVPPHTRGRIAVRITEAKLTKNYGLVRMDPYCRVRVGNAIFETPTSVSGAKTPKWNRIVNAYLPNGVESIYVQIFDERAFTQDECIAWAHVLLPEGIFNGETIDEWYPLSGQQGEGREGLINLVISFAPVDAPVQNPPQLMATVEGTGAQPAPEGPLYTEEEVKELSEMFPNIDAEVIRSVLDEKRGDKDGTVTALLEMAG</sequence>
<dbReference type="WBParaSite" id="L893_g2939.t1">
    <property type="protein sequence ID" value="L893_g2939.t1"/>
    <property type="gene ID" value="L893_g2939"/>
</dbReference>
<evidence type="ECO:0000256" key="4">
    <source>
        <dbReference type="ARBA" id="ARBA00022588"/>
    </source>
</evidence>
<evidence type="ECO:0000256" key="1">
    <source>
        <dbReference type="ARBA" id="ARBA00004496"/>
    </source>
</evidence>
<evidence type="ECO:0000256" key="8">
    <source>
        <dbReference type="ARBA" id="ARBA00023198"/>
    </source>
</evidence>
<evidence type="ECO:0000313" key="12">
    <source>
        <dbReference type="WBParaSite" id="L893_g2939.t1"/>
    </source>
</evidence>
<dbReference type="GO" id="GO:0005737">
    <property type="term" value="C:cytoplasm"/>
    <property type="evidence" value="ECO:0007669"/>
    <property type="project" value="UniProtKB-SubCell"/>
</dbReference>
<evidence type="ECO:0000313" key="11">
    <source>
        <dbReference type="Proteomes" id="UP000095287"/>
    </source>
</evidence>
<dbReference type="GO" id="GO:0031624">
    <property type="term" value="F:ubiquitin conjugating enzyme binding"/>
    <property type="evidence" value="ECO:0007669"/>
    <property type="project" value="TreeGrafter"/>
</dbReference>
<dbReference type="GO" id="GO:0045087">
    <property type="term" value="P:innate immune response"/>
    <property type="evidence" value="ECO:0007669"/>
    <property type="project" value="UniProtKB-KW"/>
</dbReference>
<keyword evidence="4" id="KW-0399">Innate immunity</keyword>
<dbReference type="InterPro" id="IPR035892">
    <property type="entry name" value="C2_domain_sf"/>
</dbReference>
<dbReference type="PANTHER" id="PTHR16461">
    <property type="entry name" value="TOLL-INTERACTING PROTEIN"/>
    <property type="match status" value="1"/>
</dbReference>
<comment type="similarity">
    <text evidence="2">Belongs to the tollip family.</text>
</comment>
<keyword evidence="6" id="KW-0391">Immunity</keyword>